<gene>
    <name evidence="1" type="ORF">M9Y10_043639</name>
</gene>
<evidence type="ECO:0008006" key="3">
    <source>
        <dbReference type="Google" id="ProtNLM"/>
    </source>
</evidence>
<keyword evidence="2" id="KW-1185">Reference proteome</keyword>
<protein>
    <recommendedName>
        <fullName evidence="3">SWIM-type domain-containing protein</fullName>
    </recommendedName>
</protein>
<proteinExistence type="predicted"/>
<comment type="caution">
    <text evidence="1">The sequence shown here is derived from an EMBL/GenBank/DDBJ whole genome shotgun (WGS) entry which is preliminary data.</text>
</comment>
<organism evidence="1 2">
    <name type="scientific">Tritrichomonas musculus</name>
    <dbReference type="NCBI Taxonomy" id="1915356"/>
    <lineage>
        <taxon>Eukaryota</taxon>
        <taxon>Metamonada</taxon>
        <taxon>Parabasalia</taxon>
        <taxon>Tritrichomonadida</taxon>
        <taxon>Tritrichomonadidae</taxon>
        <taxon>Tritrichomonas</taxon>
    </lineage>
</organism>
<name>A0ABR2K362_9EUKA</name>
<reference evidence="1 2" key="1">
    <citation type="submission" date="2024-04" db="EMBL/GenBank/DDBJ databases">
        <title>Tritrichomonas musculus Genome.</title>
        <authorList>
            <person name="Alves-Ferreira E."/>
            <person name="Grigg M."/>
            <person name="Lorenzi H."/>
            <person name="Galac M."/>
        </authorList>
    </citation>
    <scope>NUCLEOTIDE SEQUENCE [LARGE SCALE GENOMIC DNA]</scope>
    <source>
        <strain evidence="1 2">EAF2021</strain>
    </source>
</reference>
<accession>A0ABR2K362</accession>
<dbReference type="Proteomes" id="UP001470230">
    <property type="component" value="Unassembled WGS sequence"/>
</dbReference>
<evidence type="ECO:0000313" key="1">
    <source>
        <dbReference type="EMBL" id="KAK8884525.1"/>
    </source>
</evidence>
<evidence type="ECO:0000313" key="2">
    <source>
        <dbReference type="Proteomes" id="UP001470230"/>
    </source>
</evidence>
<dbReference type="EMBL" id="JAPFFF010000008">
    <property type="protein sequence ID" value="KAK8884525.1"/>
    <property type="molecule type" value="Genomic_DNA"/>
</dbReference>
<feature type="non-terminal residue" evidence="1">
    <location>
        <position position="1"/>
    </location>
</feature>
<sequence>ETYTFITKGIYQRNIYGSQMLVKFDISPDFSPIWDFKTLSIFINEMIDYEPAKIKPIRNVTIQNTKYIEMKFIHRIVGDYIIIYFNTERNFEISVTVGRKILFSNGWNEKIETPFIFSYRITYFPLSLGSEAIANTKPFAFLNSTDFCQCFYFYARNIIKKIPKNRFTSFLFEFSEIFILRPNFNSIFNIEQLKQKNQGYLRFYVTNIKNPGLYQLDENSFVLRGAYISPFAKSILETENFLNGIQIDGTFKVINKYVTCIVLGIAYNTGIPLGFCFSKFEDENLFNSIFEIFNEIVGVDLSKFTIQSDKGKAIESSCTKYGCTHIYCLKHLITSFKNKKFSFEVSQLMKCQCQKDYDNLVDIFTPIFRSIKKQVDKNRLEKVLNKVGLTFSTGNISILNQHVFDSNSMLKRSFYKMPSTTNQIESKHGHLNDLTPRNNTFFGAIKRLILSITTQIHQFNRNMFHNYRRVINQIKNDSKIQRIDEKCQYYNATQHSCECGENNLYSAMFRLNIPCSHMVHLGAEFEKLEEIEIDLKSQFDELIPDIIPDETENNFTHVGILKTIAIKNIKRFSHSKQKDEIAKYFDDHFHSEFKKFALGYPIEFFTVVSEGIEFFSSK</sequence>